<reference evidence="2" key="1">
    <citation type="submission" date="2023-10" db="EMBL/GenBank/DDBJ databases">
        <title>Genome assembly of Pristionchus species.</title>
        <authorList>
            <person name="Yoshida K."/>
            <person name="Sommer R.J."/>
        </authorList>
    </citation>
    <scope>NUCLEOTIDE SEQUENCE</scope>
    <source>
        <strain evidence="2">RS0144</strain>
    </source>
</reference>
<organism evidence="2 3">
    <name type="scientific">Pristionchus entomophagus</name>
    <dbReference type="NCBI Taxonomy" id="358040"/>
    <lineage>
        <taxon>Eukaryota</taxon>
        <taxon>Metazoa</taxon>
        <taxon>Ecdysozoa</taxon>
        <taxon>Nematoda</taxon>
        <taxon>Chromadorea</taxon>
        <taxon>Rhabditida</taxon>
        <taxon>Rhabditina</taxon>
        <taxon>Diplogasteromorpha</taxon>
        <taxon>Diplogasteroidea</taxon>
        <taxon>Neodiplogasteridae</taxon>
        <taxon>Pristionchus</taxon>
    </lineage>
</organism>
<evidence type="ECO:0000256" key="1">
    <source>
        <dbReference type="SAM" id="MobiDB-lite"/>
    </source>
</evidence>
<protein>
    <submittedName>
        <fullName evidence="2">Uncharacterized protein</fullName>
    </submittedName>
</protein>
<gene>
    <name evidence="2" type="ORF">PENTCL1PPCAC_14967</name>
</gene>
<keyword evidence="3" id="KW-1185">Reference proteome</keyword>
<feature type="region of interest" description="Disordered" evidence="1">
    <location>
        <begin position="45"/>
        <end position="73"/>
    </location>
</feature>
<accession>A0AAV5TEC6</accession>
<evidence type="ECO:0000313" key="2">
    <source>
        <dbReference type="EMBL" id="GMS92792.1"/>
    </source>
</evidence>
<dbReference type="Proteomes" id="UP001432027">
    <property type="component" value="Unassembled WGS sequence"/>
</dbReference>
<name>A0AAV5TEC6_9BILA</name>
<feature type="non-terminal residue" evidence="2">
    <location>
        <position position="1"/>
    </location>
</feature>
<dbReference type="EMBL" id="BTSX01000004">
    <property type="protein sequence ID" value="GMS92792.1"/>
    <property type="molecule type" value="Genomic_DNA"/>
</dbReference>
<comment type="caution">
    <text evidence="2">The sequence shown here is derived from an EMBL/GenBank/DDBJ whole genome shotgun (WGS) entry which is preliminary data.</text>
</comment>
<evidence type="ECO:0000313" key="3">
    <source>
        <dbReference type="Proteomes" id="UP001432027"/>
    </source>
</evidence>
<sequence length="241" mass="27770">KHIHAALTYSPNTDDAPEEAPRFLDVVNDDIFHDHAFQPRVIIQGEENEGNDERALDEMIQPEDEEARKEEEKKREEMAEMRSDFYRYLEDAKTRFEFASKKKFFFKTDNQETLKDFLENFKSAIDDLPVPHGRRGRAPAPKKIRDHLRFDPPSVRKPGRKRGCYGAIAPALVPAEPDQMQTCYKCQSDKPPSTNPIVDENEKISWVKCPECSLWSHQVCVPIGAICESCYSARLEPESEV</sequence>
<dbReference type="AlphaFoldDB" id="A0AAV5TEC6"/>
<proteinExistence type="predicted"/>